<dbReference type="AlphaFoldDB" id="A0A0E3MTF4"/>
<accession>A0A0E3MTF4</accession>
<dbReference type="EMBL" id="KP399637">
    <property type="protein sequence ID" value="AKA86783.1"/>
    <property type="molecule type" value="Genomic_DNA"/>
</dbReference>
<proteinExistence type="predicted"/>
<organism evidence="2">
    <name type="scientific">Enterococcus faecalis</name>
    <name type="common">Streptococcus faecalis</name>
    <dbReference type="NCBI Taxonomy" id="1351"/>
    <lineage>
        <taxon>Bacteria</taxon>
        <taxon>Bacillati</taxon>
        <taxon>Bacillota</taxon>
        <taxon>Bacilli</taxon>
        <taxon>Lactobacillales</taxon>
        <taxon>Enterococcaceae</taxon>
        <taxon>Enterococcus</taxon>
    </lineage>
</organism>
<name>A0A0E3MTF4_ENTFL</name>
<keyword evidence="1" id="KW-0812">Transmembrane</keyword>
<dbReference type="RefSeq" id="WP_065813861.1">
    <property type="nucleotide sequence ID" value="NZ_AP018542.1"/>
</dbReference>
<evidence type="ECO:0000256" key="1">
    <source>
        <dbReference type="SAM" id="Phobius"/>
    </source>
</evidence>
<evidence type="ECO:0000313" key="2">
    <source>
        <dbReference type="EMBL" id="AKA86783.1"/>
    </source>
</evidence>
<feature type="transmembrane region" description="Helical" evidence="1">
    <location>
        <begin position="30"/>
        <end position="58"/>
    </location>
</feature>
<keyword evidence="1" id="KW-0472">Membrane</keyword>
<geneLocation type="plasmid" evidence="2">
    <name>pE394</name>
</geneLocation>
<keyword evidence="2" id="KW-0614">Plasmid</keyword>
<protein>
    <submittedName>
        <fullName evidence="2">Uncharacterized protein</fullName>
    </submittedName>
</protein>
<reference evidence="2" key="1">
    <citation type="journal article" date="2015" name="J. Antimicrob. Chemother.">
        <title>A novel gene, optrA, that confers transferable resistance to oxazolidinones and phenicols and its presence in Enterococcus faecalis and Enterococcus faecium of human and animal origin.</title>
        <authorList>
            <person name="Wang Y."/>
            <person name="Lv Y."/>
            <person name="Cai J."/>
            <person name="Schwarz S."/>
            <person name="Cui L."/>
            <person name="Hu Z."/>
            <person name="Zhang R."/>
            <person name="Li J."/>
            <person name="Zhao Q."/>
            <person name="He T."/>
            <person name="Wang D."/>
            <person name="Wang Z."/>
            <person name="Shen Y."/>
            <person name="Li Y."/>
            <person name="Fessler A.T."/>
            <person name="Wu C."/>
            <person name="Yu H."/>
            <person name="Deng X."/>
            <person name="Xia X."/>
            <person name="Shen J."/>
        </authorList>
    </citation>
    <scope>NUCLEOTIDE SEQUENCE</scope>
    <source>
        <strain evidence="2">E394</strain>
        <plasmid evidence="2">pE394</plasmid>
    </source>
</reference>
<keyword evidence="1" id="KW-1133">Transmembrane helix</keyword>
<sequence>MINKHKIVQVKQWLKEKTCKDGKLDFTKTIAFLAAIQVCVWLFKIICRICGFSISIFIEIAPFLEAFFKFLENLASTLSYIKEGVFFYGFLQH</sequence>